<comment type="caution">
    <text evidence="1">The sequence shown here is derived from an EMBL/GenBank/DDBJ whole genome shotgun (WGS) entry which is preliminary data.</text>
</comment>
<name>A0A0F9WHB4_9ZZZZ</name>
<reference evidence="1" key="1">
    <citation type="journal article" date="2015" name="Nature">
        <title>Complex archaea that bridge the gap between prokaryotes and eukaryotes.</title>
        <authorList>
            <person name="Spang A."/>
            <person name="Saw J.H."/>
            <person name="Jorgensen S.L."/>
            <person name="Zaremba-Niedzwiedzka K."/>
            <person name="Martijn J."/>
            <person name="Lind A.E."/>
            <person name="van Eijk R."/>
            <person name="Schleper C."/>
            <person name="Guy L."/>
            <person name="Ettema T.J."/>
        </authorList>
    </citation>
    <scope>NUCLEOTIDE SEQUENCE</scope>
</reference>
<accession>A0A0F9WHB4</accession>
<proteinExistence type="predicted"/>
<evidence type="ECO:0008006" key="2">
    <source>
        <dbReference type="Google" id="ProtNLM"/>
    </source>
</evidence>
<gene>
    <name evidence="1" type="ORF">LCGC14_0357420</name>
</gene>
<dbReference type="EMBL" id="LAZR01000274">
    <property type="protein sequence ID" value="KKN77768.1"/>
    <property type="molecule type" value="Genomic_DNA"/>
</dbReference>
<protein>
    <recommendedName>
        <fullName evidence="2">Ribbon-helix-helix protein CopG domain-containing protein</fullName>
    </recommendedName>
</protein>
<sequence length="109" mass="12387">MLMNKQELLAEIKECWALEREYGCEILTLPELTKELNEQTMSKKTRLTLDLSLPVRQELTELRDLTQADSLTEVVRRALAVYSFVVKAKVGGGKLLLRDDDGEHSIAII</sequence>
<dbReference type="AlphaFoldDB" id="A0A0F9WHB4"/>
<organism evidence="1">
    <name type="scientific">marine sediment metagenome</name>
    <dbReference type="NCBI Taxonomy" id="412755"/>
    <lineage>
        <taxon>unclassified sequences</taxon>
        <taxon>metagenomes</taxon>
        <taxon>ecological metagenomes</taxon>
    </lineage>
</organism>
<evidence type="ECO:0000313" key="1">
    <source>
        <dbReference type="EMBL" id="KKN77768.1"/>
    </source>
</evidence>